<dbReference type="AlphaFoldDB" id="G2Y0R3"/>
<evidence type="ECO:0000313" key="2">
    <source>
        <dbReference type="Proteomes" id="UP000008177"/>
    </source>
</evidence>
<protein>
    <submittedName>
        <fullName evidence="1">Uncharacterized protein</fullName>
    </submittedName>
</protein>
<dbReference type="HOGENOM" id="CLU_3086953_0_0_1"/>
<gene>
    <name evidence="1" type="ORF">BofuT4_uP117780.1</name>
</gene>
<dbReference type="InParanoid" id="G2Y0R3"/>
<dbReference type="EMBL" id="FQ790281">
    <property type="protein sequence ID" value="CCD46228.1"/>
    <property type="molecule type" value="Genomic_DNA"/>
</dbReference>
<proteinExistence type="predicted"/>
<evidence type="ECO:0000313" key="1">
    <source>
        <dbReference type="EMBL" id="CCD46228.1"/>
    </source>
</evidence>
<sequence length="52" mass="5704">MASSVSNLKIHDFDEDLNASNKFGSCKVIDKVGTIEGVLQENPPFEHITKSL</sequence>
<name>G2Y0R3_BOTF4</name>
<organism evidence="1 2">
    <name type="scientific">Botryotinia fuckeliana (strain T4)</name>
    <name type="common">Noble rot fungus</name>
    <name type="synonym">Botrytis cinerea</name>
    <dbReference type="NCBI Taxonomy" id="999810"/>
    <lineage>
        <taxon>Eukaryota</taxon>
        <taxon>Fungi</taxon>
        <taxon>Dikarya</taxon>
        <taxon>Ascomycota</taxon>
        <taxon>Pezizomycotina</taxon>
        <taxon>Leotiomycetes</taxon>
        <taxon>Helotiales</taxon>
        <taxon>Sclerotiniaceae</taxon>
        <taxon>Botrytis</taxon>
    </lineage>
</organism>
<accession>G2Y0R3</accession>
<dbReference type="Proteomes" id="UP000008177">
    <property type="component" value="Unplaced contigs"/>
</dbReference>
<reference evidence="2" key="1">
    <citation type="journal article" date="2011" name="PLoS Genet.">
        <title>Genomic analysis of the necrotrophic fungal pathogens Sclerotinia sclerotiorum and Botrytis cinerea.</title>
        <authorList>
            <person name="Amselem J."/>
            <person name="Cuomo C.A."/>
            <person name="van Kan J.A."/>
            <person name="Viaud M."/>
            <person name="Benito E.P."/>
            <person name="Couloux A."/>
            <person name="Coutinho P.M."/>
            <person name="de Vries R.P."/>
            <person name="Dyer P.S."/>
            <person name="Fillinger S."/>
            <person name="Fournier E."/>
            <person name="Gout L."/>
            <person name="Hahn M."/>
            <person name="Kohn L."/>
            <person name="Lapalu N."/>
            <person name="Plummer K.M."/>
            <person name="Pradier J.M."/>
            <person name="Quevillon E."/>
            <person name="Sharon A."/>
            <person name="Simon A."/>
            <person name="ten Have A."/>
            <person name="Tudzynski B."/>
            <person name="Tudzynski P."/>
            <person name="Wincker P."/>
            <person name="Andrew M."/>
            <person name="Anthouard V."/>
            <person name="Beever R.E."/>
            <person name="Beffa R."/>
            <person name="Benoit I."/>
            <person name="Bouzid O."/>
            <person name="Brault B."/>
            <person name="Chen Z."/>
            <person name="Choquer M."/>
            <person name="Collemare J."/>
            <person name="Cotton P."/>
            <person name="Danchin E.G."/>
            <person name="Da Silva C."/>
            <person name="Gautier A."/>
            <person name="Giraud C."/>
            <person name="Giraud T."/>
            <person name="Gonzalez C."/>
            <person name="Grossetete S."/>
            <person name="Guldener U."/>
            <person name="Henrissat B."/>
            <person name="Howlett B.J."/>
            <person name="Kodira C."/>
            <person name="Kretschmer M."/>
            <person name="Lappartient A."/>
            <person name="Leroch M."/>
            <person name="Levis C."/>
            <person name="Mauceli E."/>
            <person name="Neuveglise C."/>
            <person name="Oeser B."/>
            <person name="Pearson M."/>
            <person name="Poulain J."/>
            <person name="Poussereau N."/>
            <person name="Quesneville H."/>
            <person name="Rascle C."/>
            <person name="Schumacher J."/>
            <person name="Segurens B."/>
            <person name="Sexton A."/>
            <person name="Silva E."/>
            <person name="Sirven C."/>
            <person name="Soanes D.M."/>
            <person name="Talbot N.J."/>
            <person name="Templeton M."/>
            <person name="Yandava C."/>
            <person name="Yarden O."/>
            <person name="Zeng Q."/>
            <person name="Rollins J.A."/>
            <person name="Lebrun M.H."/>
            <person name="Dickman M."/>
        </authorList>
    </citation>
    <scope>NUCLEOTIDE SEQUENCE [LARGE SCALE GENOMIC DNA]</scope>
    <source>
        <strain evidence="2">T4</strain>
    </source>
</reference>